<evidence type="ECO:0000313" key="9">
    <source>
        <dbReference type="Proteomes" id="UP000188268"/>
    </source>
</evidence>
<dbReference type="InterPro" id="IPR038005">
    <property type="entry name" value="RX-like_CC"/>
</dbReference>
<dbReference type="FunFam" id="1.10.10.10:FF:000322">
    <property type="entry name" value="Probable disease resistance protein At1g63360"/>
    <property type="match status" value="1"/>
</dbReference>
<dbReference type="SUPFAM" id="SSF52058">
    <property type="entry name" value="L domain-like"/>
    <property type="match status" value="1"/>
</dbReference>
<keyword evidence="9" id="KW-1185">Reference proteome</keyword>
<dbReference type="InterPro" id="IPR055414">
    <property type="entry name" value="LRR_R13L4/SHOC2-like"/>
</dbReference>
<evidence type="ECO:0000256" key="3">
    <source>
        <dbReference type="ARBA" id="ARBA00022821"/>
    </source>
</evidence>
<feature type="domain" description="Disease resistance protein winged helix" evidence="6">
    <location>
        <begin position="434"/>
        <end position="505"/>
    </location>
</feature>
<dbReference type="Gene3D" id="3.80.10.10">
    <property type="entry name" value="Ribonuclease Inhibitor"/>
    <property type="match status" value="1"/>
</dbReference>
<dbReference type="Pfam" id="PF00931">
    <property type="entry name" value="NB-ARC"/>
    <property type="match status" value="1"/>
</dbReference>
<evidence type="ECO:0000259" key="5">
    <source>
        <dbReference type="Pfam" id="PF18052"/>
    </source>
</evidence>
<dbReference type="InterPro" id="IPR042197">
    <property type="entry name" value="Apaf_helical"/>
</dbReference>
<dbReference type="AlphaFoldDB" id="A0A1R3HHN3"/>
<evidence type="ECO:0000259" key="7">
    <source>
        <dbReference type="Pfam" id="PF23598"/>
    </source>
</evidence>
<dbReference type="PANTHER" id="PTHR23155">
    <property type="entry name" value="DISEASE RESISTANCE PROTEIN RP"/>
    <property type="match status" value="1"/>
</dbReference>
<dbReference type="InterPro" id="IPR032675">
    <property type="entry name" value="LRR_dom_sf"/>
</dbReference>
<dbReference type="EMBL" id="AWWV01011918">
    <property type="protein sequence ID" value="OMO69886.1"/>
    <property type="molecule type" value="Genomic_DNA"/>
</dbReference>
<feature type="domain" description="Disease resistance N-terminal" evidence="5">
    <location>
        <begin position="8"/>
        <end position="89"/>
    </location>
</feature>
<dbReference type="Gene3D" id="1.10.10.10">
    <property type="entry name" value="Winged helix-like DNA-binding domain superfamily/Winged helix DNA-binding domain"/>
    <property type="match status" value="1"/>
</dbReference>
<dbReference type="SUPFAM" id="SSF52540">
    <property type="entry name" value="P-loop containing nucleoside triphosphate hydrolases"/>
    <property type="match status" value="1"/>
</dbReference>
<protein>
    <submittedName>
        <fullName evidence="8">Disease resistance protein</fullName>
    </submittedName>
</protein>
<dbReference type="PRINTS" id="PR00364">
    <property type="entry name" value="DISEASERSIST"/>
</dbReference>
<organism evidence="8 9">
    <name type="scientific">Corchorus capsularis</name>
    <name type="common">Jute</name>
    <dbReference type="NCBI Taxonomy" id="210143"/>
    <lineage>
        <taxon>Eukaryota</taxon>
        <taxon>Viridiplantae</taxon>
        <taxon>Streptophyta</taxon>
        <taxon>Embryophyta</taxon>
        <taxon>Tracheophyta</taxon>
        <taxon>Spermatophyta</taxon>
        <taxon>Magnoliopsida</taxon>
        <taxon>eudicotyledons</taxon>
        <taxon>Gunneridae</taxon>
        <taxon>Pentapetalae</taxon>
        <taxon>rosids</taxon>
        <taxon>malvids</taxon>
        <taxon>Malvales</taxon>
        <taxon>Malvaceae</taxon>
        <taxon>Grewioideae</taxon>
        <taxon>Apeibeae</taxon>
        <taxon>Corchorus</taxon>
    </lineage>
</organism>
<feature type="domain" description="Disease resistance R13L4/SHOC-2-like LRR" evidence="7">
    <location>
        <begin position="563"/>
        <end position="875"/>
    </location>
</feature>
<dbReference type="InterPro" id="IPR041118">
    <property type="entry name" value="Rx_N"/>
</dbReference>
<dbReference type="GO" id="GO:0043531">
    <property type="term" value="F:ADP binding"/>
    <property type="evidence" value="ECO:0007669"/>
    <property type="project" value="InterPro"/>
</dbReference>
<dbReference type="InterPro" id="IPR044974">
    <property type="entry name" value="Disease_R_plants"/>
</dbReference>
<dbReference type="FunFam" id="3.40.50.300:FF:001091">
    <property type="entry name" value="Probable disease resistance protein At1g61300"/>
    <property type="match status" value="1"/>
</dbReference>
<comment type="caution">
    <text evidence="8">The sequence shown here is derived from an EMBL/GenBank/DDBJ whole genome shotgun (WGS) entry which is preliminary data.</text>
</comment>
<dbReference type="Gene3D" id="3.40.50.300">
    <property type="entry name" value="P-loop containing nucleotide triphosphate hydrolases"/>
    <property type="match status" value="1"/>
</dbReference>
<dbReference type="InterPro" id="IPR036388">
    <property type="entry name" value="WH-like_DNA-bd_sf"/>
</dbReference>
<feature type="domain" description="NB-ARC" evidence="4">
    <location>
        <begin position="169"/>
        <end position="348"/>
    </location>
</feature>
<dbReference type="Proteomes" id="UP000188268">
    <property type="component" value="Unassembled WGS sequence"/>
</dbReference>
<dbReference type="InterPro" id="IPR058922">
    <property type="entry name" value="WHD_DRP"/>
</dbReference>
<evidence type="ECO:0000256" key="2">
    <source>
        <dbReference type="ARBA" id="ARBA00022741"/>
    </source>
</evidence>
<evidence type="ECO:0000259" key="6">
    <source>
        <dbReference type="Pfam" id="PF23559"/>
    </source>
</evidence>
<reference evidence="8 9" key="1">
    <citation type="submission" date="2013-09" db="EMBL/GenBank/DDBJ databases">
        <title>Corchorus capsularis genome sequencing.</title>
        <authorList>
            <person name="Alam M."/>
            <person name="Haque M.S."/>
            <person name="Islam M.S."/>
            <person name="Emdad E.M."/>
            <person name="Islam M.M."/>
            <person name="Ahmed B."/>
            <person name="Halim A."/>
            <person name="Hossen Q.M.M."/>
            <person name="Hossain M.Z."/>
            <person name="Ahmed R."/>
            <person name="Khan M.M."/>
            <person name="Islam R."/>
            <person name="Rashid M.M."/>
            <person name="Khan S.A."/>
            <person name="Rahman M.S."/>
            <person name="Alam M."/>
        </authorList>
    </citation>
    <scope>NUCLEOTIDE SEQUENCE [LARGE SCALE GENOMIC DNA]</scope>
    <source>
        <strain evidence="9">cv. CVL-1</strain>
        <tissue evidence="8">Whole seedling</tissue>
    </source>
</reference>
<dbReference type="Pfam" id="PF23559">
    <property type="entry name" value="WHD_DRP"/>
    <property type="match status" value="1"/>
</dbReference>
<dbReference type="InterPro" id="IPR027417">
    <property type="entry name" value="P-loop_NTPase"/>
</dbReference>
<dbReference type="Gramene" id="OMO69886">
    <property type="protein sequence ID" value="OMO69886"/>
    <property type="gene ID" value="CCACVL1_19214"/>
</dbReference>
<name>A0A1R3HHN3_COCAP</name>
<accession>A0A1R3HHN3</accession>
<evidence type="ECO:0000313" key="8">
    <source>
        <dbReference type="EMBL" id="OMO69886.1"/>
    </source>
</evidence>
<gene>
    <name evidence="8" type="ORF">CCACVL1_19214</name>
</gene>
<dbReference type="OMA" id="HKKEFPK"/>
<sequence>MESSIADLLLGKIVSILENEVALLSGLRDEINEIKLELTSMRSFLEDADKGGVHGKTEGSWISSVRDMVYEVEDIIDEFMYHVNKQKQLGFFSKAIQCPGTLLLKRKVAVKLQDINKRIKSIAERSQRYGGVNRLGGLGGIPSNSDPNWLRNYSESSLFLKDDDLVGIEKTQKKLLGWLLNGEPRRTFVSVVGMGGLGKTTLVANTFKKQIVKQHFECCAWITVSQQYGISEILKSMVKEVYKNANDHEQTPKNLSSMSYIDLVETLVKMLQTKRYLIVLDDVWHINFWNDIKVALPTNVTGSRILLTTRMEDIASFEFDVVNFVLPLNPLTVKASWNLFCKKAFASKQAQCPPYLDPFARDLVAKCEGLPLAIVALGGLMASKNSIVEWDGICKNLNWELSENDKFERLKYISLLGYHDLPYRLKQCFLYCCIFPEDYLIKRKRLIRLWMAEGFVQPTKESTPEVVAQGYLTELICRGLLQVVTRNESRRPRRCKMHDVLRELALSISKVENFVAISDGKGVEDCGIRRLSIEATEHGIKAGKGIGKLRSLLAFIVDDYISQSSFNRLPPGFKLLTVLDLEDAPIDKLSDELVNLFNLRYLNLTRTKVKELPKSIGKLYNLQSLIAKRTQITELPPGIVKLKNLRYLIIYRYNASCLQFDYAVGIGVPANICSLERLQLLSFVEARGNLIKQLSKMAQLTRLSISKVKEADGENLCVSIGNMRLLRYLLVMSCNEDEMLKMDALEVAPPLLEKLFLAGKLEKLPHWFNSLHSVTNLYLHWSRLREDFLPHIQALPNLGKLTLLNAYDGERLCFIEGFQKLKILMIWKCPHLKEIVINKGVMPGLEELNIDHCQELITLPHGWESELPDLKQVYLGSVSSKIIQQFCAAANRDYQSEIHAIYASRVEVEESKFEWHYKFWYKF</sequence>
<dbReference type="InterPro" id="IPR002182">
    <property type="entry name" value="NB-ARC"/>
</dbReference>
<evidence type="ECO:0000256" key="1">
    <source>
        <dbReference type="ARBA" id="ARBA00022737"/>
    </source>
</evidence>
<dbReference type="OrthoDB" id="1002404at2759"/>
<dbReference type="CDD" id="cd14798">
    <property type="entry name" value="RX-CC_like"/>
    <property type="match status" value="1"/>
</dbReference>
<proteinExistence type="predicted"/>
<dbReference type="Gene3D" id="1.20.5.4130">
    <property type="match status" value="1"/>
</dbReference>
<evidence type="ECO:0000259" key="4">
    <source>
        <dbReference type="Pfam" id="PF00931"/>
    </source>
</evidence>
<dbReference type="Gene3D" id="1.10.8.430">
    <property type="entry name" value="Helical domain of apoptotic protease-activating factors"/>
    <property type="match status" value="1"/>
</dbReference>
<dbReference type="Pfam" id="PF23598">
    <property type="entry name" value="LRR_14"/>
    <property type="match status" value="1"/>
</dbReference>
<dbReference type="STRING" id="210143.A0A1R3HHN3"/>
<keyword evidence="2" id="KW-0547">Nucleotide-binding</keyword>
<keyword evidence="1" id="KW-0677">Repeat</keyword>
<keyword evidence="3" id="KW-0611">Plant defense</keyword>
<dbReference type="Pfam" id="PF18052">
    <property type="entry name" value="Rx_N"/>
    <property type="match status" value="1"/>
</dbReference>
<dbReference type="GO" id="GO:0098542">
    <property type="term" value="P:defense response to other organism"/>
    <property type="evidence" value="ECO:0007669"/>
    <property type="project" value="TreeGrafter"/>
</dbReference>
<dbReference type="PANTHER" id="PTHR23155:SF1205">
    <property type="entry name" value="DISEASE RESISTANCE PROTEIN RPM1"/>
    <property type="match status" value="1"/>
</dbReference>